<dbReference type="InterPro" id="IPR001789">
    <property type="entry name" value="Sig_transdc_resp-reg_receiver"/>
</dbReference>
<evidence type="ECO:0000313" key="7">
    <source>
        <dbReference type="Proteomes" id="UP000320643"/>
    </source>
</evidence>
<keyword evidence="2" id="KW-0238">DNA-binding</keyword>
<keyword evidence="4" id="KW-0597">Phosphoprotein</keyword>
<dbReference type="GO" id="GO:0003677">
    <property type="term" value="F:DNA binding"/>
    <property type="evidence" value="ECO:0007669"/>
    <property type="project" value="UniProtKB-KW"/>
</dbReference>
<evidence type="ECO:0000256" key="4">
    <source>
        <dbReference type="PROSITE-ProRule" id="PRU00169"/>
    </source>
</evidence>
<evidence type="ECO:0000256" key="3">
    <source>
        <dbReference type="ARBA" id="ARBA00023163"/>
    </source>
</evidence>
<dbReference type="SUPFAM" id="SSF52172">
    <property type="entry name" value="CheY-like"/>
    <property type="match status" value="1"/>
</dbReference>
<keyword evidence="3" id="KW-0804">Transcription</keyword>
<feature type="domain" description="Response regulatory" evidence="5">
    <location>
        <begin position="6"/>
        <end position="135"/>
    </location>
</feature>
<dbReference type="Pfam" id="PF00072">
    <property type="entry name" value="Response_reg"/>
    <property type="match status" value="1"/>
</dbReference>
<dbReference type="EMBL" id="VJVZ01000011">
    <property type="protein sequence ID" value="TRW22777.1"/>
    <property type="molecule type" value="Genomic_DNA"/>
</dbReference>
<dbReference type="InterPro" id="IPR039420">
    <property type="entry name" value="WalR-like"/>
</dbReference>
<dbReference type="Proteomes" id="UP000320643">
    <property type="component" value="Unassembled WGS sequence"/>
</dbReference>
<accession>A0A552UX38</accession>
<dbReference type="PROSITE" id="PS50110">
    <property type="entry name" value="RESPONSE_REGULATORY"/>
    <property type="match status" value="1"/>
</dbReference>
<dbReference type="PANTHER" id="PTHR43214:SF41">
    <property type="entry name" value="NITRATE_NITRITE RESPONSE REGULATOR PROTEIN NARP"/>
    <property type="match status" value="1"/>
</dbReference>
<dbReference type="InterPro" id="IPR011006">
    <property type="entry name" value="CheY-like_superfamily"/>
</dbReference>
<protein>
    <submittedName>
        <fullName evidence="6">Response regulator transcription factor</fullName>
    </submittedName>
</protein>
<dbReference type="Gene3D" id="3.40.50.2300">
    <property type="match status" value="1"/>
</dbReference>
<organism evidence="6 7">
    <name type="scientific">Flavobacterium zepuense</name>
    <dbReference type="NCBI Taxonomy" id="2593302"/>
    <lineage>
        <taxon>Bacteria</taxon>
        <taxon>Pseudomonadati</taxon>
        <taxon>Bacteroidota</taxon>
        <taxon>Flavobacteriia</taxon>
        <taxon>Flavobacteriales</taxon>
        <taxon>Flavobacteriaceae</taxon>
        <taxon>Flavobacterium</taxon>
    </lineage>
</organism>
<dbReference type="OrthoDB" id="651456at2"/>
<evidence type="ECO:0000313" key="6">
    <source>
        <dbReference type="EMBL" id="TRW22777.1"/>
    </source>
</evidence>
<sequence length="219" mass="25091">MKKRLHALAIDDHVVVLEGYHFMFKNLKYNFNELNFVKAHDCKTGYEAIQGFKGKPFDIALIDYSIPPFPENKLFTGEDLAMQVRETMPKCKIILMTMHKEIDVIGSILQKVKPEGFINKSDCTTDELIHGFEEVLSGGTFYSKTVSDYIARRSKGVVLEDIDVRIILLLAKGVKNKNLGNYIPLSDSAIEKRKYKIKRLLEVKDDEELIDKARDKGYI</sequence>
<dbReference type="AlphaFoldDB" id="A0A552UX38"/>
<name>A0A552UX38_9FLAO</name>
<proteinExistence type="predicted"/>
<dbReference type="RefSeq" id="WP_143374426.1">
    <property type="nucleotide sequence ID" value="NZ_VJVZ01000011.1"/>
</dbReference>
<gene>
    <name evidence="6" type="ORF">FMM05_16095</name>
</gene>
<dbReference type="PANTHER" id="PTHR43214">
    <property type="entry name" value="TWO-COMPONENT RESPONSE REGULATOR"/>
    <property type="match status" value="1"/>
</dbReference>
<evidence type="ECO:0000256" key="1">
    <source>
        <dbReference type="ARBA" id="ARBA00023015"/>
    </source>
</evidence>
<keyword evidence="1" id="KW-0805">Transcription regulation</keyword>
<keyword evidence="7" id="KW-1185">Reference proteome</keyword>
<evidence type="ECO:0000259" key="5">
    <source>
        <dbReference type="PROSITE" id="PS50110"/>
    </source>
</evidence>
<feature type="modified residue" description="4-aspartylphosphate" evidence="4">
    <location>
        <position position="63"/>
    </location>
</feature>
<comment type="caution">
    <text evidence="6">The sequence shown here is derived from an EMBL/GenBank/DDBJ whole genome shotgun (WGS) entry which is preliminary data.</text>
</comment>
<dbReference type="GO" id="GO:0000160">
    <property type="term" value="P:phosphorelay signal transduction system"/>
    <property type="evidence" value="ECO:0007669"/>
    <property type="project" value="InterPro"/>
</dbReference>
<evidence type="ECO:0000256" key="2">
    <source>
        <dbReference type="ARBA" id="ARBA00023125"/>
    </source>
</evidence>
<reference evidence="6 7" key="1">
    <citation type="submission" date="2019-07" db="EMBL/GenBank/DDBJ databases">
        <title>Flavobacterium sp. nov., isolated from glacier ice.</title>
        <authorList>
            <person name="Liu Q."/>
            <person name="Xin Y.-H."/>
        </authorList>
    </citation>
    <scope>NUCLEOTIDE SEQUENCE [LARGE SCALE GENOMIC DNA]</scope>
    <source>
        <strain evidence="6 7">ZT4R6</strain>
    </source>
</reference>